<evidence type="ECO:0000256" key="7">
    <source>
        <dbReference type="RuleBase" id="RU369079"/>
    </source>
</evidence>
<keyword evidence="5 7" id="KW-1133">Transmembrane helix</keyword>
<keyword evidence="3" id="KW-1003">Cell membrane</keyword>
<evidence type="ECO:0000313" key="9">
    <source>
        <dbReference type="EMBL" id="AUH32125.1"/>
    </source>
</evidence>
<keyword evidence="10" id="KW-1185">Reference proteome</keyword>
<keyword evidence="2 7" id="KW-0813">Transport</keyword>
<name>A0A2K9EKM0_9RHOB</name>
<keyword evidence="4 7" id="KW-0812">Transmembrane</keyword>
<dbReference type="RefSeq" id="WP_101458804.1">
    <property type="nucleotide sequence ID" value="NZ_CP025408.1"/>
</dbReference>
<dbReference type="InterPro" id="IPR055348">
    <property type="entry name" value="DctQ"/>
</dbReference>
<feature type="transmembrane region" description="Helical" evidence="7">
    <location>
        <begin position="58"/>
        <end position="76"/>
    </location>
</feature>
<evidence type="ECO:0000313" key="10">
    <source>
        <dbReference type="Proteomes" id="UP000233742"/>
    </source>
</evidence>
<evidence type="ECO:0000259" key="8">
    <source>
        <dbReference type="Pfam" id="PF04290"/>
    </source>
</evidence>
<evidence type="ECO:0000256" key="2">
    <source>
        <dbReference type="ARBA" id="ARBA00022448"/>
    </source>
</evidence>
<gene>
    <name evidence="9" type="ORF">CUV01_00755</name>
</gene>
<organism evidence="9 10">
    <name type="scientific">Paracoccus tegillarcae</name>
    <dbReference type="NCBI Taxonomy" id="1529068"/>
    <lineage>
        <taxon>Bacteria</taxon>
        <taxon>Pseudomonadati</taxon>
        <taxon>Pseudomonadota</taxon>
        <taxon>Alphaproteobacteria</taxon>
        <taxon>Rhodobacterales</taxon>
        <taxon>Paracoccaceae</taxon>
        <taxon>Paracoccus</taxon>
    </lineage>
</organism>
<feature type="transmembrane region" description="Helical" evidence="7">
    <location>
        <begin position="97"/>
        <end position="118"/>
    </location>
</feature>
<dbReference type="GO" id="GO:0005886">
    <property type="term" value="C:plasma membrane"/>
    <property type="evidence" value="ECO:0007669"/>
    <property type="project" value="UniProtKB-SubCell"/>
</dbReference>
<proteinExistence type="inferred from homology"/>
<evidence type="ECO:0000256" key="1">
    <source>
        <dbReference type="ARBA" id="ARBA00004651"/>
    </source>
</evidence>
<dbReference type="OrthoDB" id="6183232at2"/>
<dbReference type="EMBL" id="CP025408">
    <property type="protein sequence ID" value="AUH32125.1"/>
    <property type="molecule type" value="Genomic_DNA"/>
</dbReference>
<dbReference type="KEGG" id="paro:CUV01_00755"/>
<evidence type="ECO:0000256" key="3">
    <source>
        <dbReference type="ARBA" id="ARBA00022475"/>
    </source>
</evidence>
<keyword evidence="7" id="KW-0997">Cell inner membrane</keyword>
<evidence type="ECO:0000256" key="4">
    <source>
        <dbReference type="ARBA" id="ARBA00022692"/>
    </source>
</evidence>
<sequence>MSTWSEADDRSGFAAAVARAVTGWALLGGALLLAVVLVNVLSVLGGIMGFAVAGDFEMTEMGVAIAVFAFLPYCQLTDANVSADIFTSGASPTVLAVLRALASLIAFGFACILIWRMSLGMLDQKGYHYTTTILQIPIWWAFVPILISLALLIAAAALSLLESLREARA</sequence>
<comment type="similarity">
    <text evidence="7">Belongs to the TRAP transporter small permease family.</text>
</comment>
<protein>
    <recommendedName>
        <fullName evidence="7">TRAP transporter small permease protein</fullName>
    </recommendedName>
</protein>
<dbReference type="AlphaFoldDB" id="A0A2K9EKM0"/>
<evidence type="ECO:0000256" key="5">
    <source>
        <dbReference type="ARBA" id="ARBA00022989"/>
    </source>
</evidence>
<comment type="function">
    <text evidence="7">Part of the tripartite ATP-independent periplasmic (TRAP) transport system.</text>
</comment>
<dbReference type="Pfam" id="PF04290">
    <property type="entry name" value="DctQ"/>
    <property type="match status" value="1"/>
</dbReference>
<accession>A0A2K9EKM0</accession>
<reference evidence="9 10" key="1">
    <citation type="submission" date="2017-12" db="EMBL/GenBank/DDBJ databases">
        <authorList>
            <person name="Hurst M.R.H."/>
        </authorList>
    </citation>
    <scope>NUCLEOTIDE SEQUENCE [LARGE SCALE GENOMIC DNA]</scope>
    <source>
        <strain evidence="9 10">BM15</strain>
    </source>
</reference>
<feature type="domain" description="Tripartite ATP-independent periplasmic transporters DctQ component" evidence="8">
    <location>
        <begin position="48"/>
        <end position="165"/>
    </location>
</feature>
<feature type="transmembrane region" description="Helical" evidence="7">
    <location>
        <begin position="138"/>
        <end position="161"/>
    </location>
</feature>
<keyword evidence="6 7" id="KW-0472">Membrane</keyword>
<comment type="subcellular location">
    <subcellularLocation>
        <location evidence="7">Cell inner membrane</location>
        <topology evidence="7">Multi-pass membrane protein</topology>
    </subcellularLocation>
    <subcellularLocation>
        <location evidence="1">Cell membrane</location>
        <topology evidence="1">Multi-pass membrane protein</topology>
    </subcellularLocation>
</comment>
<feature type="transmembrane region" description="Helical" evidence="7">
    <location>
        <begin position="21"/>
        <end position="52"/>
    </location>
</feature>
<comment type="subunit">
    <text evidence="7">The complex comprises the extracytoplasmic solute receptor protein and the two transmembrane proteins.</text>
</comment>
<dbReference type="GO" id="GO:0022857">
    <property type="term" value="F:transmembrane transporter activity"/>
    <property type="evidence" value="ECO:0007669"/>
    <property type="project" value="UniProtKB-UniRule"/>
</dbReference>
<evidence type="ECO:0000256" key="6">
    <source>
        <dbReference type="ARBA" id="ARBA00023136"/>
    </source>
</evidence>
<dbReference type="Proteomes" id="UP000233742">
    <property type="component" value="Chromosome"/>
</dbReference>